<evidence type="ECO:0000256" key="6">
    <source>
        <dbReference type="ARBA" id="ARBA00022960"/>
    </source>
</evidence>
<evidence type="ECO:0000256" key="15">
    <source>
        <dbReference type="ARBA" id="ARBA00044770"/>
    </source>
</evidence>
<feature type="transmembrane region" description="Helical" evidence="19">
    <location>
        <begin position="301"/>
        <end position="323"/>
    </location>
</feature>
<dbReference type="GO" id="GO:0008955">
    <property type="term" value="F:peptidoglycan glycosyltransferase activity"/>
    <property type="evidence" value="ECO:0007669"/>
    <property type="project" value="UniProtKB-EC"/>
</dbReference>
<comment type="subcellular location">
    <subcellularLocation>
        <location evidence="1">Membrane</location>
        <topology evidence="1">Multi-pass membrane protein</topology>
    </subcellularLocation>
</comment>
<accession>A0A5C5UTH2</accession>
<evidence type="ECO:0000256" key="19">
    <source>
        <dbReference type="SAM" id="Phobius"/>
    </source>
</evidence>
<proteinExistence type="inferred from homology"/>
<dbReference type="AlphaFoldDB" id="A0A5C5UTH2"/>
<name>A0A5C5UTH2_9CORY</name>
<gene>
    <name evidence="20" type="ORF">FRX94_01945</name>
</gene>
<dbReference type="GO" id="GO:0005886">
    <property type="term" value="C:plasma membrane"/>
    <property type="evidence" value="ECO:0007669"/>
    <property type="project" value="TreeGrafter"/>
</dbReference>
<dbReference type="EMBL" id="VOHM01000003">
    <property type="protein sequence ID" value="TWT28780.1"/>
    <property type="molecule type" value="Genomic_DNA"/>
</dbReference>
<evidence type="ECO:0000256" key="7">
    <source>
        <dbReference type="ARBA" id="ARBA00022984"/>
    </source>
</evidence>
<evidence type="ECO:0000256" key="1">
    <source>
        <dbReference type="ARBA" id="ARBA00004141"/>
    </source>
</evidence>
<feature type="transmembrane region" description="Helical" evidence="19">
    <location>
        <begin position="66"/>
        <end position="85"/>
    </location>
</feature>
<evidence type="ECO:0000256" key="3">
    <source>
        <dbReference type="ARBA" id="ARBA00022676"/>
    </source>
</evidence>
<evidence type="ECO:0000256" key="8">
    <source>
        <dbReference type="ARBA" id="ARBA00022989"/>
    </source>
</evidence>
<dbReference type="InterPro" id="IPR018365">
    <property type="entry name" value="Cell_cycle_FtsW-rel_CS"/>
</dbReference>
<evidence type="ECO:0000256" key="11">
    <source>
        <dbReference type="ARBA" id="ARBA00033270"/>
    </source>
</evidence>
<evidence type="ECO:0000313" key="21">
    <source>
        <dbReference type="Proteomes" id="UP000320791"/>
    </source>
</evidence>
<comment type="function">
    <text evidence="17">Peptidoglycan polymerase that is essential for cell division.</text>
</comment>
<keyword evidence="20" id="KW-0131">Cell cycle</keyword>
<dbReference type="Proteomes" id="UP000320791">
    <property type="component" value="Unassembled WGS sequence"/>
</dbReference>
<keyword evidence="3" id="KW-0328">Glycosyltransferase</keyword>
<comment type="similarity">
    <text evidence="12">Belongs to the SEDS family. FtsW subfamily.</text>
</comment>
<evidence type="ECO:0000256" key="18">
    <source>
        <dbReference type="SAM" id="MobiDB-lite"/>
    </source>
</evidence>
<feature type="transmembrane region" description="Helical" evidence="19">
    <location>
        <begin position="179"/>
        <end position="200"/>
    </location>
</feature>
<dbReference type="PANTHER" id="PTHR30474:SF2">
    <property type="entry name" value="PEPTIDOGLYCAN GLYCOSYLTRANSFERASE FTSW-RELATED"/>
    <property type="match status" value="1"/>
</dbReference>
<reference evidence="20 21" key="1">
    <citation type="submission" date="2019-08" db="EMBL/GenBank/DDBJ databases">
        <authorList>
            <person name="Lei W."/>
        </authorList>
    </citation>
    <scope>NUCLEOTIDE SEQUENCE [LARGE SCALE GENOMIC DNA]</scope>
    <source>
        <strain evidence="20 21">CCUG 58627</strain>
    </source>
</reference>
<keyword evidence="20" id="KW-0132">Cell division</keyword>
<feature type="region of interest" description="Disordered" evidence="18">
    <location>
        <begin position="385"/>
        <end position="426"/>
    </location>
</feature>
<dbReference type="PANTHER" id="PTHR30474">
    <property type="entry name" value="CELL CYCLE PROTEIN"/>
    <property type="match status" value="1"/>
</dbReference>
<evidence type="ECO:0000256" key="4">
    <source>
        <dbReference type="ARBA" id="ARBA00022679"/>
    </source>
</evidence>
<evidence type="ECO:0000256" key="14">
    <source>
        <dbReference type="ARBA" id="ARBA00041418"/>
    </source>
</evidence>
<evidence type="ECO:0000256" key="9">
    <source>
        <dbReference type="ARBA" id="ARBA00023136"/>
    </source>
</evidence>
<comment type="catalytic activity">
    <reaction evidence="16">
        <text>[GlcNAc-(1-&gt;4)-Mur2Ac(oyl-L-Ala-gamma-D-Glu-L-Lys-D-Ala-D-Ala)](n)-di-trans,octa-cis-undecaprenyl diphosphate + beta-D-GlcNAc-(1-&gt;4)-Mur2Ac(oyl-L-Ala-gamma-D-Glu-L-Lys-D-Ala-D-Ala)-di-trans,octa-cis-undecaprenyl diphosphate = [GlcNAc-(1-&gt;4)-Mur2Ac(oyl-L-Ala-gamma-D-Glu-L-Lys-D-Ala-D-Ala)](n+1)-di-trans,octa-cis-undecaprenyl diphosphate + di-trans,octa-cis-undecaprenyl diphosphate + H(+)</text>
        <dbReference type="Rhea" id="RHEA:23708"/>
        <dbReference type="Rhea" id="RHEA-COMP:9602"/>
        <dbReference type="Rhea" id="RHEA-COMP:9603"/>
        <dbReference type="ChEBI" id="CHEBI:15378"/>
        <dbReference type="ChEBI" id="CHEBI:58405"/>
        <dbReference type="ChEBI" id="CHEBI:60033"/>
        <dbReference type="ChEBI" id="CHEBI:78435"/>
        <dbReference type="EC" id="2.4.99.28"/>
    </reaction>
</comment>
<evidence type="ECO:0000313" key="20">
    <source>
        <dbReference type="EMBL" id="TWT28780.1"/>
    </source>
</evidence>
<keyword evidence="6" id="KW-0133">Cell shape</keyword>
<evidence type="ECO:0000256" key="2">
    <source>
        <dbReference type="ARBA" id="ARBA00004752"/>
    </source>
</evidence>
<dbReference type="OrthoDB" id="9768187at2"/>
<dbReference type="GO" id="GO:0008360">
    <property type="term" value="P:regulation of cell shape"/>
    <property type="evidence" value="ECO:0007669"/>
    <property type="project" value="UniProtKB-KW"/>
</dbReference>
<evidence type="ECO:0000256" key="17">
    <source>
        <dbReference type="ARBA" id="ARBA00049966"/>
    </source>
</evidence>
<dbReference type="InterPro" id="IPR001182">
    <property type="entry name" value="FtsW/RodA"/>
</dbReference>
<feature type="compositionally biased region" description="Basic residues" evidence="18">
    <location>
        <begin position="417"/>
        <end position="426"/>
    </location>
</feature>
<dbReference type="GO" id="GO:0032153">
    <property type="term" value="C:cell division site"/>
    <property type="evidence" value="ECO:0007669"/>
    <property type="project" value="TreeGrafter"/>
</dbReference>
<feature type="transmembrane region" description="Helical" evidence="19">
    <location>
        <begin position="33"/>
        <end position="54"/>
    </location>
</feature>
<dbReference type="GO" id="GO:0051301">
    <property type="term" value="P:cell division"/>
    <property type="evidence" value="ECO:0007669"/>
    <property type="project" value="UniProtKB-KW"/>
</dbReference>
<evidence type="ECO:0000256" key="13">
    <source>
        <dbReference type="ARBA" id="ARBA00041185"/>
    </source>
</evidence>
<keyword evidence="21" id="KW-1185">Reference proteome</keyword>
<feature type="transmembrane region" description="Helical" evidence="19">
    <location>
        <begin position="269"/>
        <end position="289"/>
    </location>
</feature>
<keyword evidence="9 19" id="KW-0472">Membrane</keyword>
<dbReference type="UniPathway" id="UPA00219"/>
<feature type="transmembrane region" description="Helical" evidence="19">
    <location>
        <begin position="139"/>
        <end position="172"/>
    </location>
</feature>
<protein>
    <recommendedName>
        <fullName evidence="13">Probable peptidoglycan glycosyltransferase FtsW</fullName>
        <ecNumber evidence="15">2.4.99.28</ecNumber>
    </recommendedName>
    <alternativeName>
        <fullName evidence="14">Cell division protein FtsW</fullName>
    </alternativeName>
    <alternativeName>
        <fullName evidence="11">Cell wall polymerase</fullName>
    </alternativeName>
    <alternativeName>
        <fullName evidence="10">Peptidoglycan polymerase</fullName>
    </alternativeName>
</protein>
<keyword evidence="5 19" id="KW-0812">Transmembrane</keyword>
<keyword evidence="8 19" id="KW-1133">Transmembrane helix</keyword>
<keyword evidence="4" id="KW-0808">Transferase</keyword>
<comment type="caution">
    <text evidence="20">The sequence shown here is derived from an EMBL/GenBank/DDBJ whole genome shotgun (WGS) entry which is preliminary data.</text>
</comment>
<keyword evidence="7" id="KW-0573">Peptidoglycan synthesis</keyword>
<dbReference type="Pfam" id="PF01098">
    <property type="entry name" value="FTSW_RODA_SPOVE"/>
    <property type="match status" value="1"/>
</dbReference>
<comment type="pathway">
    <text evidence="2">Cell wall biogenesis; peptidoglycan biosynthesis.</text>
</comment>
<evidence type="ECO:0000256" key="12">
    <source>
        <dbReference type="ARBA" id="ARBA00038053"/>
    </source>
</evidence>
<feature type="transmembrane region" description="Helical" evidence="19">
    <location>
        <begin position="335"/>
        <end position="357"/>
    </location>
</feature>
<dbReference type="GO" id="GO:0009252">
    <property type="term" value="P:peptidoglycan biosynthetic process"/>
    <property type="evidence" value="ECO:0007669"/>
    <property type="project" value="UniProtKB-UniPathway"/>
</dbReference>
<dbReference type="EC" id="2.4.99.28" evidence="15"/>
<evidence type="ECO:0000256" key="10">
    <source>
        <dbReference type="ARBA" id="ARBA00032370"/>
    </source>
</evidence>
<dbReference type="GO" id="GO:0015648">
    <property type="term" value="F:lipid-linked peptidoglycan transporter activity"/>
    <property type="evidence" value="ECO:0007669"/>
    <property type="project" value="TreeGrafter"/>
</dbReference>
<sequence length="426" mass="45477">MITIVVGALTGLGLIMVTSSSMTWSVLDGDTVWGAAGKQAAMVMVGVLAFWGALRLRPATIKRWSGALLVVAFVLLLLVLIPGIGTGRESVGSQSWIAVGPLRIQPSEIAKVAIAVWGSAYLADRTKASSSLDSSHFRYLGVSLCMVVLILLQGDVGMALAFIVVVGFVLFFAGVHPKLIVGAIGVVGVGLLLISMRGGFRSDRFTVYFDALFGSFQDTRGKAFQSYQGFLSLADGSLTGVGLGQSRAKWFYLPEAKNDFIFAIIGEELGLWGGAMVIGLFGVLAWFGLRTAQRSRNRFQCLLAASLTAGVTAQAFINIGYVVGLVPVTGIQLPMISAGGTSAIITLAAMGLLANCARHEPEAISNMQNYGRSFWDRLLRLPEPMAPNARRPKPQVRPRFGEPVTARGGSVGARTPANRRRRTKPW</sequence>
<evidence type="ECO:0000256" key="16">
    <source>
        <dbReference type="ARBA" id="ARBA00049902"/>
    </source>
</evidence>
<dbReference type="PROSITE" id="PS00428">
    <property type="entry name" value="FTSW_RODA_SPOVE"/>
    <property type="match status" value="1"/>
</dbReference>
<organism evidence="20 21">
    <name type="scientific">Corynebacterium canis</name>
    <dbReference type="NCBI Taxonomy" id="679663"/>
    <lineage>
        <taxon>Bacteria</taxon>
        <taxon>Bacillati</taxon>
        <taxon>Actinomycetota</taxon>
        <taxon>Actinomycetes</taxon>
        <taxon>Mycobacteriales</taxon>
        <taxon>Corynebacteriaceae</taxon>
        <taxon>Corynebacterium</taxon>
    </lineage>
</organism>
<evidence type="ECO:0000256" key="5">
    <source>
        <dbReference type="ARBA" id="ARBA00022692"/>
    </source>
</evidence>